<keyword evidence="2" id="KW-0456">Lyase</keyword>
<evidence type="ECO:0000256" key="1">
    <source>
        <dbReference type="SAM" id="SignalP"/>
    </source>
</evidence>
<dbReference type="GO" id="GO:0016829">
    <property type="term" value="F:lyase activity"/>
    <property type="evidence" value="ECO:0007669"/>
    <property type="project" value="UniProtKB-KW"/>
</dbReference>
<proteinExistence type="predicted"/>
<dbReference type="InterPro" id="IPR012669">
    <property type="entry name" value="Pectate_lyase"/>
</dbReference>
<dbReference type="Pfam" id="PF09492">
    <property type="entry name" value="Pec_lyase"/>
    <property type="match status" value="1"/>
</dbReference>
<dbReference type="SUPFAM" id="SSF81853">
    <property type="entry name" value="Family 10 polysaccharide lyase"/>
    <property type="match status" value="1"/>
</dbReference>
<feature type="signal peptide" evidence="1">
    <location>
        <begin position="1"/>
        <end position="18"/>
    </location>
</feature>
<reference evidence="3" key="1">
    <citation type="submission" date="2017-06" db="EMBL/GenBank/DDBJ databases">
        <authorList>
            <person name="Varghese N."/>
            <person name="Submissions S."/>
        </authorList>
    </citation>
    <scope>NUCLEOTIDE SEQUENCE [LARGE SCALE GENOMIC DNA]</scope>
    <source>
        <strain evidence="3">NKM1</strain>
    </source>
</reference>
<evidence type="ECO:0000313" key="2">
    <source>
        <dbReference type="EMBL" id="SNS75652.1"/>
    </source>
</evidence>
<evidence type="ECO:0000313" key="3">
    <source>
        <dbReference type="Proteomes" id="UP000198432"/>
    </source>
</evidence>
<name>A0A239H387_9BACT</name>
<feature type="chain" id="PRO_5012647353" evidence="1">
    <location>
        <begin position="19"/>
        <end position="378"/>
    </location>
</feature>
<keyword evidence="3" id="KW-1185">Reference proteome</keyword>
<dbReference type="AlphaFoldDB" id="A0A239H387"/>
<gene>
    <name evidence="2" type="ORF">SAMN06296052_112141</name>
</gene>
<organism evidence="2 3">
    <name type="scientific">Pontibacter ummariensis</name>
    <dbReference type="NCBI Taxonomy" id="1610492"/>
    <lineage>
        <taxon>Bacteria</taxon>
        <taxon>Pseudomonadati</taxon>
        <taxon>Bacteroidota</taxon>
        <taxon>Cytophagia</taxon>
        <taxon>Cytophagales</taxon>
        <taxon>Hymenobacteraceae</taxon>
        <taxon>Pontibacter</taxon>
    </lineage>
</organism>
<protein>
    <submittedName>
        <fullName evidence="2">Pectate lyase, PelA/Pel-15E family</fullName>
    </submittedName>
</protein>
<keyword evidence="1" id="KW-0732">Signal</keyword>
<dbReference type="Proteomes" id="UP000198432">
    <property type="component" value="Unassembled WGS sequence"/>
</dbReference>
<dbReference type="Gene3D" id="1.50.10.20">
    <property type="match status" value="1"/>
</dbReference>
<accession>A0A239H387</accession>
<dbReference type="EMBL" id="FZOQ01000012">
    <property type="protein sequence ID" value="SNS75652.1"/>
    <property type="molecule type" value="Genomic_DNA"/>
</dbReference>
<dbReference type="NCBIfam" id="TIGR02474">
    <property type="entry name" value="pec_lyase"/>
    <property type="match status" value="1"/>
</dbReference>
<sequence length="378" mass="42387">MLSVALLLLCSASFTGYAGQCRNAGPVNTANAALARTVEPVRWSRALLKRDKKWYSSSEAVRIADNLLLYQRDNGGWNKNTDMAKPLSREEEKALQAPAEKGGVATIDNGATFTQMEYLARVYEATGQQKYKEGFLRGLDYLLEAQYDNGGWPQFYPIRKGYYEHITFNDGAMMGVMQLLRNVALNKAPYAFVDAPRKELSANAVEKGLDVILKSQVKVNGKLTAWCAQHNHITLAPANARAYELVSLSGGESLGIIKYLMALEKPSPEVIRAVDAAVSWTNQVKITGIRLKWIKDATTHTERDRIVVTDPTAPPLLARFYEIGTNKPMFVGRDGIVHEKLAEIEQERRSGYSWYIAFSQELVEQDYPAWKRKWAVTE</sequence>